<feature type="transmembrane region" description="Helical" evidence="5">
    <location>
        <begin position="91"/>
        <end position="108"/>
    </location>
</feature>
<feature type="transmembrane region" description="Helical" evidence="5">
    <location>
        <begin position="25"/>
        <end position="43"/>
    </location>
</feature>
<keyword evidence="5" id="KW-0520">NAD</keyword>
<feature type="transmembrane region" description="Helical" evidence="5">
    <location>
        <begin position="314"/>
        <end position="336"/>
    </location>
</feature>
<name>A0ABW0E4Q0_9BACT</name>
<comment type="catalytic activity">
    <reaction evidence="5">
        <text>a quinone + NADH + 5 H(+)(in) = a quinol + NAD(+) + 4 H(+)(out)</text>
        <dbReference type="Rhea" id="RHEA:57888"/>
        <dbReference type="ChEBI" id="CHEBI:15378"/>
        <dbReference type="ChEBI" id="CHEBI:24646"/>
        <dbReference type="ChEBI" id="CHEBI:57540"/>
        <dbReference type="ChEBI" id="CHEBI:57945"/>
        <dbReference type="ChEBI" id="CHEBI:132124"/>
    </reaction>
</comment>
<dbReference type="HAMAP" id="MF_00445">
    <property type="entry name" value="NDH1_NuoN_1"/>
    <property type="match status" value="1"/>
</dbReference>
<comment type="subunit">
    <text evidence="5">NDH-1 is composed of 14 different subunits. Subunits NuoA, H, J, K, L, M, N constitute the membrane sector of the complex.</text>
</comment>
<comment type="subcellular location">
    <subcellularLocation>
        <location evidence="5">Cell membrane</location>
        <topology evidence="5">Multi-pass membrane protein</topology>
    </subcellularLocation>
    <subcellularLocation>
        <location evidence="1">Endomembrane system</location>
        <topology evidence="1">Multi-pass membrane protein</topology>
    </subcellularLocation>
    <subcellularLocation>
        <location evidence="6">Membrane</location>
        <topology evidence="6">Multi-pass membrane protein</topology>
    </subcellularLocation>
</comment>
<dbReference type="InterPro" id="IPR010096">
    <property type="entry name" value="NADH-Q_OxRdtase_suN/2"/>
</dbReference>
<dbReference type="Pfam" id="PF00361">
    <property type="entry name" value="Proton_antipo_M"/>
    <property type="match status" value="1"/>
</dbReference>
<feature type="transmembrane region" description="Helical" evidence="5">
    <location>
        <begin position="259"/>
        <end position="281"/>
    </location>
</feature>
<organism evidence="8 9">
    <name type="scientific">Adhaeribacter terreus</name>
    <dbReference type="NCBI Taxonomy" id="529703"/>
    <lineage>
        <taxon>Bacteria</taxon>
        <taxon>Pseudomonadati</taxon>
        <taxon>Bacteroidota</taxon>
        <taxon>Cytophagia</taxon>
        <taxon>Cytophagales</taxon>
        <taxon>Hymenobacteraceae</taxon>
        <taxon>Adhaeribacter</taxon>
    </lineage>
</organism>
<evidence type="ECO:0000256" key="3">
    <source>
        <dbReference type="ARBA" id="ARBA00022989"/>
    </source>
</evidence>
<protein>
    <recommendedName>
        <fullName evidence="5">NADH-quinone oxidoreductase subunit N</fullName>
        <ecNumber evidence="5">7.1.1.-</ecNumber>
    </recommendedName>
    <alternativeName>
        <fullName evidence="5">NADH dehydrogenase I subunit N</fullName>
    </alternativeName>
    <alternativeName>
        <fullName evidence="5">NDH-1 subunit N</fullName>
    </alternativeName>
</protein>
<evidence type="ECO:0000259" key="7">
    <source>
        <dbReference type="Pfam" id="PF00361"/>
    </source>
</evidence>
<dbReference type="EMBL" id="JBHSKT010000001">
    <property type="protein sequence ID" value="MFC5269243.1"/>
    <property type="molecule type" value="Genomic_DNA"/>
</dbReference>
<accession>A0ABW0E4Q0</accession>
<keyword evidence="5" id="KW-0813">Transport</keyword>
<keyword evidence="4 5" id="KW-0472">Membrane</keyword>
<feature type="transmembrane region" description="Helical" evidence="5">
    <location>
        <begin position="114"/>
        <end position="132"/>
    </location>
</feature>
<comment type="similarity">
    <text evidence="5">Belongs to the complex I subunit 2 family.</text>
</comment>
<dbReference type="PANTHER" id="PTHR22773">
    <property type="entry name" value="NADH DEHYDROGENASE"/>
    <property type="match status" value="1"/>
</dbReference>
<keyword evidence="5" id="KW-1278">Translocase</keyword>
<keyword evidence="5" id="KW-1003">Cell membrane</keyword>
<gene>
    <name evidence="5" type="primary">nuoN</name>
    <name evidence="8" type="ORF">ACFPIB_01390</name>
</gene>
<feature type="transmembrane region" description="Helical" evidence="5">
    <location>
        <begin position="433"/>
        <end position="455"/>
    </location>
</feature>
<evidence type="ECO:0000313" key="9">
    <source>
        <dbReference type="Proteomes" id="UP001596161"/>
    </source>
</evidence>
<feature type="transmembrane region" description="Helical" evidence="5">
    <location>
        <begin position="144"/>
        <end position="167"/>
    </location>
</feature>
<comment type="function">
    <text evidence="5">NDH-1 shuttles electrons from NADH, via FMN and iron-sulfur (Fe-S) centers, to quinones in the respiratory chain. The immediate electron acceptor for the enzyme in this species is believed to be a menaquinone. Couples the redox reaction to proton translocation (for every two electrons transferred, four hydrogen ions are translocated across the cytoplasmic membrane), and thus conserves the redox energy in a proton gradient.</text>
</comment>
<evidence type="ECO:0000256" key="2">
    <source>
        <dbReference type="ARBA" id="ARBA00022692"/>
    </source>
</evidence>
<feature type="transmembrane region" description="Helical" evidence="5">
    <location>
        <begin position="196"/>
        <end position="217"/>
    </location>
</feature>
<dbReference type="Proteomes" id="UP001596161">
    <property type="component" value="Unassembled WGS sequence"/>
</dbReference>
<feature type="transmembrane region" description="Helical" evidence="5">
    <location>
        <begin position="55"/>
        <end position="79"/>
    </location>
</feature>
<feature type="transmembrane region" description="Helical" evidence="5">
    <location>
        <begin position="392"/>
        <end position="412"/>
    </location>
</feature>
<comment type="caution">
    <text evidence="8">The sequence shown here is derived from an EMBL/GenBank/DDBJ whole genome shotgun (WGS) entry which is preliminary data.</text>
</comment>
<dbReference type="RefSeq" id="WP_378015624.1">
    <property type="nucleotide sequence ID" value="NZ_JBHSKT010000001.1"/>
</dbReference>
<sequence>MTSIILLSVFGIINLFLGFLKSNKIILPAVILFLAIVFGVNFLDWNNPQSYFNGMLTIDNFAVAFSAIMVLSLVLIIPFSHKYISEGNPHLAEFFSILMFSLVGGIMMVSYENIIMLFLGIEILSIAMYVLAGSHKKELRSNEAALKYLLMGSFATGILLFGVALIYGASGSFNITEIASFSANTTATGLMPMMEVGVLLVLVGISFKIGAAPFHFWTPDVYEGTPTLFTAYMSTVVKTAGIAAFYKLVWAVFPGLNEFWYPTLVAITVLTLIIGNVGAAVQASFKRMMAYSSIAHAGYLLIALTSFNDYSQNAILFYALSYTVATIAAFGVLKLVSDQREGETYEMFNGLGRTNPLLAFSMTVAMCSLASIPLTGGFFAKFFIFGAAIEAGAVWLVVVAILMSAVSIYYYFRVVMAMYMKEPAGEKVAVDGFAAFMLIVLSIFTFVLGLFPGWFNNWL</sequence>
<dbReference type="PRINTS" id="PR01434">
    <property type="entry name" value="NADHDHGNASE5"/>
</dbReference>
<feature type="domain" description="NADH:quinone oxidoreductase/Mrp antiporter transmembrane" evidence="7">
    <location>
        <begin position="113"/>
        <end position="404"/>
    </location>
</feature>
<evidence type="ECO:0000256" key="5">
    <source>
        <dbReference type="HAMAP-Rule" id="MF_00445"/>
    </source>
</evidence>
<evidence type="ECO:0000256" key="1">
    <source>
        <dbReference type="ARBA" id="ARBA00004127"/>
    </source>
</evidence>
<dbReference type="InterPro" id="IPR001750">
    <property type="entry name" value="ND/Mrp_TM"/>
</dbReference>
<keyword evidence="3 5" id="KW-1133">Transmembrane helix</keyword>
<keyword evidence="5" id="KW-0874">Quinone</keyword>
<keyword evidence="2 5" id="KW-0812">Transmembrane</keyword>
<dbReference type="EC" id="7.1.1.-" evidence="5"/>
<keyword evidence="9" id="KW-1185">Reference proteome</keyword>
<evidence type="ECO:0000313" key="8">
    <source>
        <dbReference type="EMBL" id="MFC5269243.1"/>
    </source>
</evidence>
<evidence type="ECO:0000256" key="6">
    <source>
        <dbReference type="RuleBase" id="RU000320"/>
    </source>
</evidence>
<feature type="transmembrane region" description="Helical" evidence="5">
    <location>
        <begin position="357"/>
        <end position="380"/>
    </location>
</feature>
<proteinExistence type="inferred from homology"/>
<reference evidence="9" key="1">
    <citation type="journal article" date="2019" name="Int. J. Syst. Evol. Microbiol.">
        <title>The Global Catalogue of Microorganisms (GCM) 10K type strain sequencing project: providing services to taxonomists for standard genome sequencing and annotation.</title>
        <authorList>
            <consortium name="The Broad Institute Genomics Platform"/>
            <consortium name="The Broad Institute Genome Sequencing Center for Infectious Disease"/>
            <person name="Wu L."/>
            <person name="Ma J."/>
        </authorList>
    </citation>
    <scope>NUCLEOTIDE SEQUENCE [LARGE SCALE GENOMIC DNA]</scope>
    <source>
        <strain evidence="9">KACC 12602</strain>
    </source>
</reference>
<evidence type="ECO:0000256" key="4">
    <source>
        <dbReference type="ARBA" id="ARBA00023136"/>
    </source>
</evidence>
<dbReference type="NCBIfam" id="TIGR01770">
    <property type="entry name" value="NDH_I_N"/>
    <property type="match status" value="1"/>
</dbReference>
<feature type="transmembrane region" description="Helical" evidence="5">
    <location>
        <begin position="229"/>
        <end position="253"/>
    </location>
</feature>
<feature type="transmembrane region" description="Helical" evidence="5">
    <location>
        <begin position="288"/>
        <end position="308"/>
    </location>
</feature>